<dbReference type="AlphaFoldDB" id="A0A226DMI1"/>
<sequence>MVPVFSTMMGKLNLCDILILNYEHKWTYGNIDWFNIDHPVKMAEANFAYEFVSKKIRIHTFKSRFSSECQMAIFLSFYYLQNRELVAKGGIGMHLYTYLVRKGYMFHTENKDFNPNYEYIHSWDKAIIMFVTTQTKKHILHGVYFEGHQVNKIGVLFLLEGNKFKICYWHRKQPYEMVNIVEYSFMSGGLYCDRKSSFEPKCVQNYYCYRTPARNMVS</sequence>
<comment type="caution">
    <text evidence="1">The sequence shown here is derived from an EMBL/GenBank/DDBJ whole genome shotgun (WGS) entry which is preliminary data.</text>
</comment>
<evidence type="ECO:0000313" key="2">
    <source>
        <dbReference type="Proteomes" id="UP000198287"/>
    </source>
</evidence>
<organism evidence="1 2">
    <name type="scientific">Folsomia candida</name>
    <name type="common">Springtail</name>
    <dbReference type="NCBI Taxonomy" id="158441"/>
    <lineage>
        <taxon>Eukaryota</taxon>
        <taxon>Metazoa</taxon>
        <taxon>Ecdysozoa</taxon>
        <taxon>Arthropoda</taxon>
        <taxon>Hexapoda</taxon>
        <taxon>Collembola</taxon>
        <taxon>Entomobryomorpha</taxon>
        <taxon>Isotomoidea</taxon>
        <taxon>Isotomidae</taxon>
        <taxon>Proisotominae</taxon>
        <taxon>Folsomia</taxon>
    </lineage>
</organism>
<gene>
    <name evidence="1" type="ORF">Fcan01_19091</name>
</gene>
<dbReference type="EMBL" id="LNIX01000016">
    <property type="protein sequence ID" value="OXA46320.1"/>
    <property type="molecule type" value="Genomic_DNA"/>
</dbReference>
<keyword evidence="2" id="KW-1185">Reference proteome</keyword>
<reference evidence="1 2" key="1">
    <citation type="submission" date="2015-12" db="EMBL/GenBank/DDBJ databases">
        <title>The genome of Folsomia candida.</title>
        <authorList>
            <person name="Faddeeva A."/>
            <person name="Derks M.F."/>
            <person name="Anvar Y."/>
            <person name="Smit S."/>
            <person name="Van Straalen N."/>
            <person name="Roelofs D."/>
        </authorList>
    </citation>
    <scope>NUCLEOTIDE SEQUENCE [LARGE SCALE GENOMIC DNA]</scope>
    <source>
        <strain evidence="1 2">VU population</strain>
        <tissue evidence="1">Whole body</tissue>
    </source>
</reference>
<proteinExistence type="predicted"/>
<dbReference type="Proteomes" id="UP000198287">
    <property type="component" value="Unassembled WGS sequence"/>
</dbReference>
<accession>A0A226DMI1</accession>
<protein>
    <submittedName>
        <fullName evidence="1">Uncharacterized protein</fullName>
    </submittedName>
</protein>
<evidence type="ECO:0000313" key="1">
    <source>
        <dbReference type="EMBL" id="OXA46320.1"/>
    </source>
</evidence>
<name>A0A226DMI1_FOLCA</name>